<evidence type="ECO:0000313" key="7">
    <source>
        <dbReference type="EMBL" id="RCG27063.1"/>
    </source>
</evidence>
<keyword evidence="2 5" id="KW-0812">Transmembrane</keyword>
<dbReference type="GO" id="GO:0022857">
    <property type="term" value="F:transmembrane transporter activity"/>
    <property type="evidence" value="ECO:0007669"/>
    <property type="project" value="InterPro"/>
</dbReference>
<dbReference type="Proteomes" id="UP000253094">
    <property type="component" value="Unassembled WGS sequence"/>
</dbReference>
<feature type="transmembrane region" description="Helical" evidence="5">
    <location>
        <begin position="275"/>
        <end position="296"/>
    </location>
</feature>
<evidence type="ECO:0000259" key="6">
    <source>
        <dbReference type="PROSITE" id="PS50850"/>
    </source>
</evidence>
<dbReference type="PROSITE" id="PS50850">
    <property type="entry name" value="MFS"/>
    <property type="match status" value="1"/>
</dbReference>
<feature type="transmembrane region" description="Helical" evidence="5">
    <location>
        <begin position="308"/>
        <end position="329"/>
    </location>
</feature>
<evidence type="ECO:0000256" key="2">
    <source>
        <dbReference type="ARBA" id="ARBA00022692"/>
    </source>
</evidence>
<evidence type="ECO:0000256" key="5">
    <source>
        <dbReference type="SAM" id="Phobius"/>
    </source>
</evidence>
<organism evidence="7 8">
    <name type="scientific">Sphaerisporangium album</name>
    <dbReference type="NCBI Taxonomy" id="509200"/>
    <lineage>
        <taxon>Bacteria</taxon>
        <taxon>Bacillati</taxon>
        <taxon>Actinomycetota</taxon>
        <taxon>Actinomycetes</taxon>
        <taxon>Streptosporangiales</taxon>
        <taxon>Streptosporangiaceae</taxon>
        <taxon>Sphaerisporangium</taxon>
    </lineage>
</organism>
<feature type="transmembrane region" description="Helical" evidence="5">
    <location>
        <begin position="238"/>
        <end position="255"/>
    </location>
</feature>
<feature type="transmembrane region" description="Helical" evidence="5">
    <location>
        <begin position="85"/>
        <end position="104"/>
    </location>
</feature>
<dbReference type="Gene3D" id="1.20.1250.20">
    <property type="entry name" value="MFS general substrate transporter like domains"/>
    <property type="match status" value="1"/>
</dbReference>
<dbReference type="Pfam" id="PF07690">
    <property type="entry name" value="MFS_1"/>
    <property type="match status" value="1"/>
</dbReference>
<evidence type="ECO:0000313" key="8">
    <source>
        <dbReference type="Proteomes" id="UP000253094"/>
    </source>
</evidence>
<sequence length="502" mass="51751">MSTGGRPGPQEVSSRVQLIATIGAILALALASIDVSVVGAAMPRIADDLQGLGLYAWVGVSYAVAAAVVVPIAGKLGDMFGRKPVLLVGLGGFVIASWLCGIAQTMPQLVGFRGLAGLFGGILMANIFTLLADIYTPERRTQMQGLFFGVAGLSMVIGPPLGGFITDAWSWRWVFYVNVPLGLLAILAVAVGVPFVRTGASWRDIDFGGVLTLVLGVVPILIGLTLTGDGHAWTSPEVLGLLVGGALLLVVFFLVETRRASNPLVPFPLFRTNQFAVMVVVAFFSAFAMMGTTFYVPLLYQGVLGVSATHSGTLLIPMTLGLMLFGPVAGKVMTALPRYRLLAVFAMAAIMAGLLMLSSVGPHTGQVVPIVAMVLIGMGIGIAFPMATAVVQSAIPMSQMGAGTSQIQFWRMFAGPVALAVLGSILSGQIGVAGQAGVLGGGGVPPAQLADALHDLFLTSAIAVGIGLVATFFLKEVPLRDMSMARKASGGRGGAKGKTVTA</sequence>
<dbReference type="InterPro" id="IPR020846">
    <property type="entry name" value="MFS_dom"/>
</dbReference>
<comment type="subcellular location">
    <subcellularLocation>
        <location evidence="1">Cell membrane</location>
        <topology evidence="1">Multi-pass membrane protein</topology>
    </subcellularLocation>
</comment>
<evidence type="ECO:0000256" key="1">
    <source>
        <dbReference type="ARBA" id="ARBA00004651"/>
    </source>
</evidence>
<feature type="transmembrane region" description="Helical" evidence="5">
    <location>
        <begin position="143"/>
        <end position="161"/>
    </location>
</feature>
<dbReference type="AlphaFoldDB" id="A0A367F9L6"/>
<dbReference type="InterPro" id="IPR036259">
    <property type="entry name" value="MFS_trans_sf"/>
</dbReference>
<keyword evidence="3 5" id="KW-1133">Transmembrane helix</keyword>
<dbReference type="Gene3D" id="1.20.1720.10">
    <property type="entry name" value="Multidrug resistance protein D"/>
    <property type="match status" value="1"/>
</dbReference>
<dbReference type="PANTHER" id="PTHR23501:SF197">
    <property type="entry name" value="COMD"/>
    <property type="match status" value="1"/>
</dbReference>
<feature type="transmembrane region" description="Helical" evidence="5">
    <location>
        <begin position="18"/>
        <end position="42"/>
    </location>
</feature>
<evidence type="ECO:0000256" key="3">
    <source>
        <dbReference type="ARBA" id="ARBA00022989"/>
    </source>
</evidence>
<keyword evidence="4 5" id="KW-0472">Membrane</keyword>
<dbReference type="GO" id="GO:0005886">
    <property type="term" value="C:plasma membrane"/>
    <property type="evidence" value="ECO:0007669"/>
    <property type="project" value="UniProtKB-SubCell"/>
</dbReference>
<dbReference type="SUPFAM" id="SSF103473">
    <property type="entry name" value="MFS general substrate transporter"/>
    <property type="match status" value="2"/>
</dbReference>
<accession>A0A367F9L6</accession>
<name>A0A367F9L6_9ACTN</name>
<feature type="transmembrane region" description="Helical" evidence="5">
    <location>
        <begin position="367"/>
        <end position="391"/>
    </location>
</feature>
<dbReference type="InterPro" id="IPR011701">
    <property type="entry name" value="MFS"/>
</dbReference>
<reference evidence="7 8" key="1">
    <citation type="submission" date="2018-06" db="EMBL/GenBank/DDBJ databases">
        <title>Sphaerisporangium craniellae sp. nov., isolated from a marine sponge in the South China Sea.</title>
        <authorList>
            <person name="Li L."/>
        </authorList>
    </citation>
    <scope>NUCLEOTIDE SEQUENCE [LARGE SCALE GENOMIC DNA]</scope>
    <source>
        <strain evidence="7 8">CCTCC AA 208026</strain>
    </source>
</reference>
<feature type="transmembrane region" description="Helical" evidence="5">
    <location>
        <begin position="110"/>
        <end position="131"/>
    </location>
</feature>
<keyword evidence="8" id="KW-1185">Reference proteome</keyword>
<protein>
    <submittedName>
        <fullName evidence="7">MFS transporter</fullName>
    </submittedName>
</protein>
<feature type="domain" description="Major facilitator superfamily (MFS) profile" evidence="6">
    <location>
        <begin position="20"/>
        <end position="479"/>
    </location>
</feature>
<dbReference type="PANTHER" id="PTHR23501">
    <property type="entry name" value="MAJOR FACILITATOR SUPERFAMILY"/>
    <property type="match status" value="1"/>
</dbReference>
<feature type="transmembrane region" description="Helical" evidence="5">
    <location>
        <begin position="456"/>
        <end position="474"/>
    </location>
</feature>
<feature type="transmembrane region" description="Helical" evidence="5">
    <location>
        <begin position="412"/>
        <end position="436"/>
    </location>
</feature>
<gene>
    <name evidence="7" type="ORF">DQ384_27765</name>
</gene>
<feature type="transmembrane region" description="Helical" evidence="5">
    <location>
        <begin position="54"/>
        <end position="73"/>
    </location>
</feature>
<feature type="transmembrane region" description="Helical" evidence="5">
    <location>
        <begin position="173"/>
        <end position="195"/>
    </location>
</feature>
<evidence type="ECO:0000256" key="4">
    <source>
        <dbReference type="ARBA" id="ARBA00023136"/>
    </source>
</evidence>
<feature type="transmembrane region" description="Helical" evidence="5">
    <location>
        <begin position="207"/>
        <end position="226"/>
    </location>
</feature>
<comment type="caution">
    <text evidence="7">The sequence shown here is derived from an EMBL/GenBank/DDBJ whole genome shotgun (WGS) entry which is preliminary data.</text>
</comment>
<dbReference type="EMBL" id="QOIL01000017">
    <property type="protein sequence ID" value="RCG27063.1"/>
    <property type="molecule type" value="Genomic_DNA"/>
</dbReference>
<proteinExistence type="predicted"/>
<feature type="transmembrane region" description="Helical" evidence="5">
    <location>
        <begin position="341"/>
        <end position="361"/>
    </location>
</feature>